<dbReference type="NCBIfam" id="NF001099">
    <property type="entry name" value="PRK00132.1"/>
    <property type="match status" value="1"/>
</dbReference>
<dbReference type="Proteomes" id="UP000229901">
    <property type="component" value="Unassembled WGS sequence"/>
</dbReference>
<organism evidence="7 8">
    <name type="scientific">Candidatus Falkowbacteria bacterium CG10_big_fil_rev_8_21_14_0_10_39_11</name>
    <dbReference type="NCBI Taxonomy" id="1974565"/>
    <lineage>
        <taxon>Bacteria</taxon>
        <taxon>Candidatus Falkowiibacteriota</taxon>
    </lineage>
</organism>
<evidence type="ECO:0000313" key="8">
    <source>
        <dbReference type="Proteomes" id="UP000229901"/>
    </source>
</evidence>
<dbReference type="GO" id="GO:0006412">
    <property type="term" value="P:translation"/>
    <property type="evidence" value="ECO:0007669"/>
    <property type="project" value="UniProtKB-UniRule"/>
</dbReference>
<name>A0A2H0V5K0_9BACT</name>
<gene>
    <name evidence="5" type="primary">rpsI</name>
    <name evidence="7" type="ORF">COT97_01565</name>
</gene>
<evidence type="ECO:0000256" key="2">
    <source>
        <dbReference type="ARBA" id="ARBA00022980"/>
    </source>
</evidence>
<keyword evidence="2 5" id="KW-0689">Ribosomal protein</keyword>
<dbReference type="AlphaFoldDB" id="A0A2H0V5K0"/>
<keyword evidence="3 5" id="KW-0687">Ribonucleoprotein</keyword>
<evidence type="ECO:0000256" key="6">
    <source>
        <dbReference type="SAM" id="MobiDB-lite"/>
    </source>
</evidence>
<dbReference type="Pfam" id="PF00380">
    <property type="entry name" value="Ribosomal_S9"/>
    <property type="match status" value="1"/>
</dbReference>
<dbReference type="InterPro" id="IPR023035">
    <property type="entry name" value="Ribosomal_uS9_bac/plastid"/>
</dbReference>
<dbReference type="PANTHER" id="PTHR21569">
    <property type="entry name" value="RIBOSOMAL PROTEIN S9"/>
    <property type="match status" value="1"/>
</dbReference>
<evidence type="ECO:0000256" key="1">
    <source>
        <dbReference type="ARBA" id="ARBA00005251"/>
    </source>
</evidence>
<protein>
    <recommendedName>
        <fullName evidence="4 5">Small ribosomal subunit protein uS9</fullName>
    </recommendedName>
</protein>
<dbReference type="InterPro" id="IPR020568">
    <property type="entry name" value="Ribosomal_Su5_D2-typ_SF"/>
</dbReference>
<dbReference type="FunFam" id="3.30.230.10:FF:000001">
    <property type="entry name" value="30S ribosomal protein S9"/>
    <property type="match status" value="1"/>
</dbReference>
<evidence type="ECO:0000256" key="3">
    <source>
        <dbReference type="ARBA" id="ARBA00023274"/>
    </source>
</evidence>
<feature type="compositionally biased region" description="Basic residues" evidence="6">
    <location>
        <begin position="141"/>
        <end position="160"/>
    </location>
</feature>
<dbReference type="InterPro" id="IPR014721">
    <property type="entry name" value="Ribsml_uS5_D2-typ_fold_subgr"/>
</dbReference>
<dbReference type="HAMAP" id="MF_00532_B">
    <property type="entry name" value="Ribosomal_uS9_B"/>
    <property type="match status" value="1"/>
</dbReference>
<evidence type="ECO:0000313" key="7">
    <source>
        <dbReference type="EMBL" id="PIR94376.1"/>
    </source>
</evidence>
<dbReference type="GO" id="GO:0003735">
    <property type="term" value="F:structural constituent of ribosome"/>
    <property type="evidence" value="ECO:0007669"/>
    <property type="project" value="InterPro"/>
</dbReference>
<feature type="region of interest" description="Disordered" evidence="6">
    <location>
        <begin position="132"/>
        <end position="160"/>
    </location>
</feature>
<dbReference type="SUPFAM" id="SSF54211">
    <property type="entry name" value="Ribosomal protein S5 domain 2-like"/>
    <property type="match status" value="1"/>
</dbReference>
<comment type="similarity">
    <text evidence="1 5">Belongs to the universal ribosomal protein uS9 family.</text>
</comment>
<dbReference type="InterPro" id="IPR000754">
    <property type="entry name" value="Ribosomal_uS9"/>
</dbReference>
<comment type="caution">
    <text evidence="7">The sequence shown here is derived from an EMBL/GenBank/DDBJ whole genome shotgun (WGS) entry which is preliminary data.</text>
</comment>
<sequence>MVQKTTTEKSAKASAKVEEKEVLNEADLKKKSEYLYAVGKRKTSIAQVRVYKKGEGGIVINEKDLKDYFPTSARQETVKAPLTLIGQGDKLNVTVKVLGGGFVSQSEAIRHGVSLALVQLNPNFRKPLKKAGFITRDARKKERKKPGLKGARRAPQWKKR</sequence>
<dbReference type="GO" id="GO:0022627">
    <property type="term" value="C:cytosolic small ribosomal subunit"/>
    <property type="evidence" value="ECO:0007669"/>
    <property type="project" value="TreeGrafter"/>
</dbReference>
<evidence type="ECO:0000256" key="4">
    <source>
        <dbReference type="ARBA" id="ARBA00035259"/>
    </source>
</evidence>
<accession>A0A2H0V5K0</accession>
<dbReference type="EMBL" id="PFAP01000007">
    <property type="protein sequence ID" value="PIR94376.1"/>
    <property type="molecule type" value="Genomic_DNA"/>
</dbReference>
<reference evidence="8" key="1">
    <citation type="submission" date="2017-09" db="EMBL/GenBank/DDBJ databases">
        <title>Depth-based differentiation of microbial function through sediment-hosted aquifers and enrichment of novel symbionts in the deep terrestrial subsurface.</title>
        <authorList>
            <person name="Probst A.J."/>
            <person name="Ladd B."/>
            <person name="Jarett J.K."/>
            <person name="Geller-Mcgrath D.E."/>
            <person name="Sieber C.M.K."/>
            <person name="Emerson J.B."/>
            <person name="Anantharaman K."/>
            <person name="Thomas B.C."/>
            <person name="Malmstrom R."/>
            <person name="Stieglmeier M."/>
            <person name="Klingl A."/>
            <person name="Woyke T."/>
            <person name="Ryan C.M."/>
            <person name="Banfield J.F."/>
        </authorList>
    </citation>
    <scope>NUCLEOTIDE SEQUENCE [LARGE SCALE GENOMIC DNA]</scope>
</reference>
<dbReference type="PANTHER" id="PTHR21569:SF1">
    <property type="entry name" value="SMALL RIBOSOMAL SUBUNIT PROTEIN US9M"/>
    <property type="match status" value="1"/>
</dbReference>
<proteinExistence type="inferred from homology"/>
<dbReference type="Gene3D" id="3.30.230.10">
    <property type="match status" value="1"/>
</dbReference>
<dbReference type="GO" id="GO:0003723">
    <property type="term" value="F:RNA binding"/>
    <property type="evidence" value="ECO:0007669"/>
    <property type="project" value="TreeGrafter"/>
</dbReference>
<evidence type="ECO:0000256" key="5">
    <source>
        <dbReference type="HAMAP-Rule" id="MF_00532"/>
    </source>
</evidence>